<sequence>MNRLTDFSMKNIAAVIILILLLAIGGTFSAGKLKVEMMPDITLPMVFINTQYNAPPKDVLDQVTKPIEKAVANVKGLKNLTSSSSDNFSTITIEFAQGTKVEDAKRDVESLVANVKLPQSAEKPTVSTFGFASEAVYYMAVYGENGMNQTELEKLYKDIILPGFTGIDGTDHVESVGNNEAQMAIRMDANALNQYGLSPSMVADMLRAALMSSPAGTVEFEGKTQMVRVKGQLDTIYNMDNMPLKTPTGQTLLLKQIAKIESINEAPFIARLDGKPAIGVHLYKTKDANAVKFADTADALIAGWKTTMPNVKFHALFNGATMIKDSISGMVKEGALGAILASIMILVFLRNIRMTIIVLVSIPLSILITLIIMMGLDISLNIMTLGGMAIAVGRVVDDSIVVIENIYSQLQRAQQRNESVIKLATKQVSAAITSSTITTVGVFAPIGMVGGIIGQVFRPFAITLAVALLASLLVALTVIPMMAKLLVMNQKNIPYHDETKVGRIAGGYKRLLLWSLKHRIKTLLISGLLFILSMVLIIPQLAMTFMPESEADRQMQFQIEMPRETSFETLNAKVQEIENFMHEEKDSTGGPTFNYVEALIGYNGSKERVPYMAILFTEVSANTNAKEAVEKYKNLFLADMPKGSKVDGMLLSFGGAGGSGPDFSYMLKGDDMQNLEYAAGLIKEKMATFPELKEIKDSLGEKKREVEVTVDTEKARVYGLSPAQVVGTVNGWIGKVSLGDLKFDNVTYETKLEIDKSFKDSLADIGDIPIQTPVGPTINLKDVAKVQELDAAVNISRDKQMQTVRVTAKIESTDKNGISMKLQSELDAIELPTGVVREVKGVSADIDENFGSMYMAMAASIFIVYLVMVLAFGNASAPFAILFSLPLAAIGGLLGLLVTNESLNMTSLIGFLMLIGIVVTNAIVLIDRVQQLREQNHYSVHDALVEGSITRLRPIIMTAGATIFALMPLAIGLSKGTIISKGLAVVVIGGLTTSTLLTLLVVPVVYDLINSFKNRMSRLFHRKSKKADSASPDTVSA</sequence>
<dbReference type="AlphaFoldDB" id="A0A2V5K8Z1"/>
<name>A0A2V5K8Z1_9BACL</name>
<feature type="transmembrane region" description="Helical" evidence="1">
    <location>
        <begin position="523"/>
        <end position="546"/>
    </location>
</feature>
<dbReference type="GO" id="GO:0042910">
    <property type="term" value="F:xenobiotic transmembrane transporter activity"/>
    <property type="evidence" value="ECO:0007669"/>
    <property type="project" value="TreeGrafter"/>
</dbReference>
<dbReference type="InterPro" id="IPR001036">
    <property type="entry name" value="Acrflvin-R"/>
</dbReference>
<feature type="transmembrane region" description="Helical" evidence="1">
    <location>
        <begin position="382"/>
        <end position="407"/>
    </location>
</feature>
<dbReference type="Proteomes" id="UP000247476">
    <property type="component" value="Unassembled WGS sequence"/>
</dbReference>
<dbReference type="PRINTS" id="PR00702">
    <property type="entry name" value="ACRIFLAVINRP"/>
</dbReference>
<feature type="transmembrane region" description="Helical" evidence="1">
    <location>
        <begin position="853"/>
        <end position="872"/>
    </location>
</feature>
<dbReference type="OrthoDB" id="9757876at2"/>
<dbReference type="PANTHER" id="PTHR32063">
    <property type="match status" value="1"/>
</dbReference>
<feature type="transmembrane region" description="Helical" evidence="1">
    <location>
        <begin position="905"/>
        <end position="926"/>
    </location>
</feature>
<keyword evidence="3" id="KW-1185">Reference proteome</keyword>
<dbReference type="Gene3D" id="1.20.1640.10">
    <property type="entry name" value="Multidrug efflux transporter AcrB transmembrane domain"/>
    <property type="match status" value="2"/>
</dbReference>
<dbReference type="SUPFAM" id="SSF82693">
    <property type="entry name" value="Multidrug efflux transporter AcrB pore domain, PN1, PN2, PC1 and PC2 subdomains"/>
    <property type="match status" value="2"/>
</dbReference>
<dbReference type="Gene3D" id="3.30.2090.10">
    <property type="entry name" value="Multidrug efflux transporter AcrB TolC docking domain, DN and DC subdomains"/>
    <property type="match status" value="2"/>
</dbReference>
<feature type="transmembrane region" description="Helical" evidence="1">
    <location>
        <begin position="460"/>
        <end position="483"/>
    </location>
</feature>
<dbReference type="EMBL" id="QJVJ01000021">
    <property type="protein sequence ID" value="PYI50240.1"/>
    <property type="molecule type" value="Genomic_DNA"/>
</dbReference>
<evidence type="ECO:0000313" key="3">
    <source>
        <dbReference type="Proteomes" id="UP000247476"/>
    </source>
</evidence>
<dbReference type="Gene3D" id="3.30.70.1320">
    <property type="entry name" value="Multidrug efflux transporter AcrB pore domain like"/>
    <property type="match status" value="1"/>
</dbReference>
<dbReference type="SUPFAM" id="SSF82866">
    <property type="entry name" value="Multidrug efflux transporter AcrB transmembrane domain"/>
    <property type="match status" value="2"/>
</dbReference>
<protein>
    <submittedName>
        <fullName evidence="2">AcrB/AcrD/AcrF family protein</fullName>
    </submittedName>
</protein>
<gene>
    <name evidence="2" type="ORF">DLM86_30370</name>
</gene>
<evidence type="ECO:0000313" key="2">
    <source>
        <dbReference type="EMBL" id="PYI50240.1"/>
    </source>
</evidence>
<dbReference type="Pfam" id="PF00873">
    <property type="entry name" value="ACR_tran"/>
    <property type="match status" value="1"/>
</dbReference>
<dbReference type="GO" id="GO:0005886">
    <property type="term" value="C:plasma membrane"/>
    <property type="evidence" value="ECO:0007669"/>
    <property type="project" value="TreeGrafter"/>
</dbReference>
<dbReference type="Gene3D" id="3.30.70.1430">
    <property type="entry name" value="Multidrug efflux transporter AcrB pore domain"/>
    <property type="match status" value="2"/>
</dbReference>
<keyword evidence="1" id="KW-0812">Transmembrane</keyword>
<feature type="transmembrane region" description="Helical" evidence="1">
    <location>
        <begin position="428"/>
        <end position="454"/>
    </location>
</feature>
<dbReference type="SUPFAM" id="SSF82714">
    <property type="entry name" value="Multidrug efflux transporter AcrB TolC docking domain, DN and DC subdomains"/>
    <property type="match status" value="2"/>
</dbReference>
<comment type="caution">
    <text evidence="2">The sequence shown here is derived from an EMBL/GenBank/DDBJ whole genome shotgun (WGS) entry which is preliminary data.</text>
</comment>
<dbReference type="PANTHER" id="PTHR32063:SF0">
    <property type="entry name" value="SWARMING MOTILITY PROTEIN SWRC"/>
    <property type="match status" value="1"/>
</dbReference>
<feature type="transmembrane region" description="Helical" evidence="1">
    <location>
        <begin position="983"/>
        <end position="1009"/>
    </location>
</feature>
<feature type="transmembrane region" description="Helical" evidence="1">
    <location>
        <begin position="356"/>
        <end position="376"/>
    </location>
</feature>
<feature type="transmembrane region" description="Helical" evidence="1">
    <location>
        <begin position="879"/>
        <end position="899"/>
    </location>
</feature>
<dbReference type="InterPro" id="IPR027463">
    <property type="entry name" value="AcrB_DN_DC_subdom"/>
</dbReference>
<feature type="transmembrane region" description="Helical" evidence="1">
    <location>
        <begin position="954"/>
        <end position="971"/>
    </location>
</feature>
<organism evidence="2 3">
    <name type="scientific">Paenibacillus flagellatus</name>
    <dbReference type="NCBI Taxonomy" id="2211139"/>
    <lineage>
        <taxon>Bacteria</taxon>
        <taxon>Bacillati</taxon>
        <taxon>Bacillota</taxon>
        <taxon>Bacilli</taxon>
        <taxon>Bacillales</taxon>
        <taxon>Paenibacillaceae</taxon>
        <taxon>Paenibacillus</taxon>
    </lineage>
</organism>
<reference evidence="2 3" key="1">
    <citation type="submission" date="2018-05" db="EMBL/GenBank/DDBJ databases">
        <title>Paenibacillus flagellatus sp. nov., isolated from selenium mineral soil.</title>
        <authorList>
            <person name="Dai X."/>
        </authorList>
    </citation>
    <scope>NUCLEOTIDE SEQUENCE [LARGE SCALE GENOMIC DNA]</scope>
    <source>
        <strain evidence="2 3">DXL2</strain>
    </source>
</reference>
<evidence type="ECO:0000256" key="1">
    <source>
        <dbReference type="SAM" id="Phobius"/>
    </source>
</evidence>
<dbReference type="Gene3D" id="3.30.70.1440">
    <property type="entry name" value="Multidrug efflux transporter AcrB pore domain"/>
    <property type="match status" value="1"/>
</dbReference>
<proteinExistence type="predicted"/>
<dbReference type="RefSeq" id="WP_110843810.1">
    <property type="nucleotide sequence ID" value="NZ_QJVJ01000021.1"/>
</dbReference>
<keyword evidence="1" id="KW-1133">Transmembrane helix</keyword>
<feature type="transmembrane region" description="Helical" evidence="1">
    <location>
        <begin position="330"/>
        <end position="349"/>
    </location>
</feature>
<accession>A0A2V5K8Z1</accession>
<keyword evidence="1" id="KW-0472">Membrane</keyword>